<evidence type="ECO:0000313" key="4">
    <source>
        <dbReference type="EMBL" id="ANE52422.1"/>
    </source>
</evidence>
<dbReference type="EMBL" id="CP011390">
    <property type="protein sequence ID" value="ANE52422.1"/>
    <property type="molecule type" value="Genomic_DNA"/>
</dbReference>
<evidence type="ECO:0000256" key="1">
    <source>
        <dbReference type="ARBA" id="ARBA00022729"/>
    </source>
</evidence>
<dbReference type="Proteomes" id="UP000077177">
    <property type="component" value="Chromosome"/>
</dbReference>
<evidence type="ECO:0000256" key="2">
    <source>
        <dbReference type="ARBA" id="ARBA00023157"/>
    </source>
</evidence>
<reference evidence="5" key="1">
    <citation type="submission" date="2015-01" db="EMBL/GenBank/DDBJ databases">
        <title>Flavisolibacter sp./LCS9/ whole genome sequencing.</title>
        <authorList>
            <person name="Kim M.K."/>
            <person name="Srinivasan S."/>
            <person name="Lee J.-J."/>
        </authorList>
    </citation>
    <scope>NUCLEOTIDE SEQUENCE [LARGE SCALE GENOMIC DNA]</scope>
    <source>
        <strain evidence="5">LCS9</strain>
    </source>
</reference>
<dbReference type="KEGG" id="fla:SY85_19995"/>
<gene>
    <name evidence="4" type="ORF">SY85_19995</name>
</gene>
<dbReference type="GO" id="GO:0004888">
    <property type="term" value="F:transmembrane signaling receptor activity"/>
    <property type="evidence" value="ECO:0007669"/>
    <property type="project" value="TreeGrafter"/>
</dbReference>
<dbReference type="GO" id="GO:0009897">
    <property type="term" value="C:external side of plasma membrane"/>
    <property type="evidence" value="ECO:0007669"/>
    <property type="project" value="TreeGrafter"/>
</dbReference>
<dbReference type="SMART" id="SM00409">
    <property type="entry name" value="IG"/>
    <property type="match status" value="3"/>
</dbReference>
<dbReference type="InterPro" id="IPR050488">
    <property type="entry name" value="Ig_Fc_receptor"/>
</dbReference>
<protein>
    <recommendedName>
        <fullName evidence="3">Ig-like domain-containing protein</fullName>
    </recommendedName>
</protein>
<dbReference type="SUPFAM" id="SSF48726">
    <property type="entry name" value="Immunoglobulin"/>
    <property type="match status" value="3"/>
</dbReference>
<dbReference type="GO" id="GO:0006955">
    <property type="term" value="P:immune response"/>
    <property type="evidence" value="ECO:0007669"/>
    <property type="project" value="TreeGrafter"/>
</dbReference>
<sequence>MQPSSQSVCAGTPVTFTVGATGTGLQYQWRKNGINIVGATTASYNISSVSASDAADYDVMVTGECGIQTSSTATLSLNGVLLITEHPASKTVCAGSAVTFSVAVSASGLTYQWRKEGIAIAGATASAYTIKGATVAHQGNYDVVVTSTCSPIATSNNAVLTIKPPVEITDQPIEKVVCAGDQVTLSVTTTNGSNPSYQWRKDGAIINGAIGTTFTIPSASTMDAGNYDVVITTTCNTVTSSIAPVTVKAVPATPIITATTPTVFCDGNKVELHSSTANGNQWFKNGVGIEGATEPILTVKAAGDYTVIAKQEGCTSLAAAIQRVEVRSIPLKPVIIFNADQLFSSATAGNQWYFNGTAIAGAIANTFKPLLSGVYSVKVNVDGCESEMSDVFNYVSTAVNSPELEPYLIIAPNPVKETLLIKYQGAPAKLTATLLDISGRKMSATSIFTNKYNLSMMHLAKGIYIVVITNERTGYRTQKSIIKQ</sequence>
<dbReference type="InterPro" id="IPR003599">
    <property type="entry name" value="Ig_sub"/>
</dbReference>
<dbReference type="NCBIfam" id="TIGR04183">
    <property type="entry name" value="Por_Secre_tail"/>
    <property type="match status" value="1"/>
</dbReference>
<reference evidence="4 5" key="2">
    <citation type="journal article" date="2016" name="Int. J. Syst. Evol. Microbiol.">
        <title>Flavisolibacter tropicus sp. nov., isolated from tropical soil.</title>
        <authorList>
            <person name="Lee J.J."/>
            <person name="Kang M.S."/>
            <person name="Kim G.S."/>
            <person name="Lee C.S."/>
            <person name="Lim S."/>
            <person name="Lee J."/>
            <person name="Roh S.H."/>
            <person name="Kang H."/>
            <person name="Ha J.M."/>
            <person name="Bae S."/>
            <person name="Jung H.Y."/>
            <person name="Kim M.K."/>
        </authorList>
    </citation>
    <scope>NUCLEOTIDE SEQUENCE [LARGE SCALE GENOMIC DNA]</scope>
    <source>
        <strain evidence="4 5">LCS9</strain>
    </source>
</reference>
<dbReference type="Gene3D" id="2.60.40.10">
    <property type="entry name" value="Immunoglobulins"/>
    <property type="match status" value="4"/>
</dbReference>
<keyword evidence="5" id="KW-1185">Reference proteome</keyword>
<dbReference type="Pfam" id="PF18962">
    <property type="entry name" value="Por_Secre_tail"/>
    <property type="match status" value="1"/>
</dbReference>
<name>A0A172TZL5_9BACT</name>
<proteinExistence type="predicted"/>
<dbReference type="PROSITE" id="PS50835">
    <property type="entry name" value="IG_LIKE"/>
    <property type="match status" value="1"/>
</dbReference>
<evidence type="ECO:0000313" key="5">
    <source>
        <dbReference type="Proteomes" id="UP000077177"/>
    </source>
</evidence>
<feature type="domain" description="Ig-like" evidence="3">
    <location>
        <begin position="164"/>
        <end position="239"/>
    </location>
</feature>
<accession>A0A172TZL5</accession>
<dbReference type="InterPro" id="IPR013783">
    <property type="entry name" value="Ig-like_fold"/>
</dbReference>
<keyword evidence="1" id="KW-0732">Signal</keyword>
<dbReference type="InterPro" id="IPR026444">
    <property type="entry name" value="Secre_tail"/>
</dbReference>
<dbReference type="AlphaFoldDB" id="A0A172TZL5"/>
<dbReference type="PANTHER" id="PTHR11481:SF60">
    <property type="entry name" value="IG-LIKE DOMAIN-CONTAINING PROTEIN"/>
    <property type="match status" value="1"/>
</dbReference>
<dbReference type="PANTHER" id="PTHR11481">
    <property type="entry name" value="IMMUNOGLOBULIN FC RECEPTOR"/>
    <property type="match status" value="1"/>
</dbReference>
<keyword evidence="2" id="KW-1015">Disulfide bond</keyword>
<dbReference type="STRING" id="1492898.SY85_19995"/>
<dbReference type="InterPro" id="IPR007110">
    <property type="entry name" value="Ig-like_dom"/>
</dbReference>
<evidence type="ECO:0000259" key="3">
    <source>
        <dbReference type="PROSITE" id="PS50835"/>
    </source>
</evidence>
<organism evidence="4 5">
    <name type="scientific">Flavisolibacter tropicus</name>
    <dbReference type="NCBI Taxonomy" id="1492898"/>
    <lineage>
        <taxon>Bacteria</taxon>
        <taxon>Pseudomonadati</taxon>
        <taxon>Bacteroidota</taxon>
        <taxon>Chitinophagia</taxon>
        <taxon>Chitinophagales</taxon>
        <taxon>Chitinophagaceae</taxon>
        <taxon>Flavisolibacter</taxon>
    </lineage>
</organism>
<dbReference type="GO" id="GO:0007166">
    <property type="term" value="P:cell surface receptor signaling pathway"/>
    <property type="evidence" value="ECO:0007669"/>
    <property type="project" value="TreeGrafter"/>
</dbReference>
<dbReference type="Pfam" id="PF13927">
    <property type="entry name" value="Ig_3"/>
    <property type="match status" value="1"/>
</dbReference>
<dbReference type="InterPro" id="IPR036179">
    <property type="entry name" value="Ig-like_dom_sf"/>
</dbReference>